<keyword evidence="2 3" id="KW-0663">Pyridoxal phosphate</keyword>
<keyword evidence="4" id="KW-0808">Transferase</keyword>
<dbReference type="PANTHER" id="PTHR30244">
    <property type="entry name" value="TRANSAMINASE"/>
    <property type="match status" value="1"/>
</dbReference>
<dbReference type="EC" id="2.6.1.98" evidence="4"/>
<dbReference type="GO" id="GO:0030170">
    <property type="term" value="F:pyridoxal phosphate binding"/>
    <property type="evidence" value="ECO:0007669"/>
    <property type="project" value="TreeGrafter"/>
</dbReference>
<evidence type="ECO:0000256" key="3">
    <source>
        <dbReference type="RuleBase" id="RU004508"/>
    </source>
</evidence>
<dbReference type="RefSeq" id="WP_103240793.1">
    <property type="nucleotide sequence ID" value="NZ_JANJZD010000019.1"/>
</dbReference>
<dbReference type="InterPro" id="IPR000653">
    <property type="entry name" value="DegT/StrS_aminotransferase"/>
</dbReference>
<dbReference type="EMBL" id="OFSM01000019">
    <property type="protein sequence ID" value="SOY30776.1"/>
    <property type="molecule type" value="Genomic_DNA"/>
</dbReference>
<accession>A0A2K4ZK47</accession>
<comment type="similarity">
    <text evidence="3">Belongs to the DegT/DnrJ/EryC1 family.</text>
</comment>
<protein>
    <submittedName>
        <fullName evidence="4">UDP-2-acetamido-2-deoxy-3-oxo-D-glucuronate aminotransferase</fullName>
        <ecNumber evidence="4">2.6.1.98</ecNumber>
    </submittedName>
</protein>
<evidence type="ECO:0000256" key="2">
    <source>
        <dbReference type="PIRSR" id="PIRSR000390-2"/>
    </source>
</evidence>
<dbReference type="AlphaFoldDB" id="A0A2K4ZK47"/>
<dbReference type="InterPro" id="IPR015421">
    <property type="entry name" value="PyrdxlP-dep_Trfase_major"/>
</dbReference>
<dbReference type="GO" id="GO:0000271">
    <property type="term" value="P:polysaccharide biosynthetic process"/>
    <property type="evidence" value="ECO:0007669"/>
    <property type="project" value="TreeGrafter"/>
</dbReference>
<reference evidence="4 5" key="1">
    <citation type="submission" date="2018-01" db="EMBL/GenBank/DDBJ databases">
        <authorList>
            <person name="Gaut B.S."/>
            <person name="Morton B.R."/>
            <person name="Clegg M.T."/>
            <person name="Duvall M.R."/>
        </authorList>
    </citation>
    <scope>NUCLEOTIDE SEQUENCE [LARGE SCALE GENOMIC DNA]</scope>
    <source>
        <strain evidence="4">GP69</strain>
    </source>
</reference>
<organism evidence="4 5">
    <name type="scientific">Acetatifactor muris</name>
    <dbReference type="NCBI Taxonomy" id="879566"/>
    <lineage>
        <taxon>Bacteria</taxon>
        <taxon>Bacillati</taxon>
        <taxon>Bacillota</taxon>
        <taxon>Clostridia</taxon>
        <taxon>Lachnospirales</taxon>
        <taxon>Lachnospiraceae</taxon>
        <taxon>Acetatifactor</taxon>
    </lineage>
</organism>
<dbReference type="Gene3D" id="3.40.640.10">
    <property type="entry name" value="Type I PLP-dependent aspartate aminotransferase-like (Major domain)"/>
    <property type="match status" value="1"/>
</dbReference>
<keyword evidence="5" id="KW-1185">Reference proteome</keyword>
<dbReference type="Proteomes" id="UP000236311">
    <property type="component" value="Unassembled WGS sequence"/>
</dbReference>
<dbReference type="InterPro" id="IPR015424">
    <property type="entry name" value="PyrdxlP-dep_Trfase"/>
</dbReference>
<dbReference type="PIRSF" id="PIRSF000390">
    <property type="entry name" value="PLP_StrS"/>
    <property type="match status" value="1"/>
</dbReference>
<feature type="active site" description="Proton acceptor" evidence="1">
    <location>
        <position position="191"/>
    </location>
</feature>
<gene>
    <name evidence="4" type="primary">wbpE_3</name>
    <name evidence="4" type="ORF">AMURIS_03507</name>
</gene>
<evidence type="ECO:0000313" key="4">
    <source>
        <dbReference type="EMBL" id="SOY30776.1"/>
    </source>
</evidence>
<dbReference type="OrthoDB" id="9810913at2"/>
<dbReference type="PANTHER" id="PTHR30244:SF42">
    <property type="entry name" value="UDP-2-ACETAMIDO-2-DEOXY-3-OXO-D-GLUCURONATE AMINOTRANSFERASE"/>
    <property type="match status" value="1"/>
</dbReference>
<dbReference type="GO" id="GO:0008483">
    <property type="term" value="F:transaminase activity"/>
    <property type="evidence" value="ECO:0007669"/>
    <property type="project" value="UniProtKB-KW"/>
</dbReference>
<sequence>MQFRDLQKQYQILKPQMAPAIQQVLTTGNFISGSQVTELEEQLSAYVGTKHCITCGNGTDALTLALMVWNIGPGDAVFVPDFTFFASGETPAYEGAVPIFVDVEEDTFNMSPSSLEEAILQVKGEGKLTPRVIVAVDLFGQPADYPEIRQIAEKYNLFILEDGAQGFGGRIGARRACSFGDISTTSFFPAKPLGCYGDGGAIFTDNDEWAALLRSYRIHGKGADKYDNVRIGMNSRLDTLQAAVLQVKLKAFDEYELTDVNKVAHRYTEGLREVVKAPIVREGFYSSWAQYSILLKDKEERDRLQAYLKEKGIPTMVYYPRPMSMQGAFAGLDCVKVELPVTADLCRRVLALPMHPYLTAEEQEEVIREIKAYVH</sequence>
<proteinExistence type="inferred from homology"/>
<evidence type="ECO:0000256" key="1">
    <source>
        <dbReference type="PIRSR" id="PIRSR000390-1"/>
    </source>
</evidence>
<dbReference type="Pfam" id="PF01041">
    <property type="entry name" value="DegT_DnrJ_EryC1"/>
    <property type="match status" value="1"/>
</dbReference>
<keyword evidence="4" id="KW-0032">Aminotransferase</keyword>
<dbReference type="SUPFAM" id="SSF53383">
    <property type="entry name" value="PLP-dependent transferases"/>
    <property type="match status" value="1"/>
</dbReference>
<feature type="modified residue" description="N6-(pyridoxal phosphate)lysine" evidence="2">
    <location>
        <position position="191"/>
    </location>
</feature>
<dbReference type="InterPro" id="IPR015422">
    <property type="entry name" value="PyrdxlP-dep_Trfase_small"/>
</dbReference>
<dbReference type="CDD" id="cd00616">
    <property type="entry name" value="AHBA_syn"/>
    <property type="match status" value="1"/>
</dbReference>
<evidence type="ECO:0000313" key="5">
    <source>
        <dbReference type="Proteomes" id="UP000236311"/>
    </source>
</evidence>
<name>A0A2K4ZK47_9FIRM</name>
<dbReference type="Gene3D" id="3.90.1150.10">
    <property type="entry name" value="Aspartate Aminotransferase, domain 1"/>
    <property type="match status" value="1"/>
</dbReference>